<dbReference type="FunCoup" id="A0A3P8Z103">
    <property type="interactions" value="1388"/>
</dbReference>
<dbReference type="GO" id="GO:0005739">
    <property type="term" value="C:mitochondrion"/>
    <property type="evidence" value="ECO:0007669"/>
    <property type="project" value="UniProtKB-SubCell"/>
</dbReference>
<reference evidence="6" key="4">
    <citation type="submission" date="2025-09" db="UniProtKB">
        <authorList>
            <consortium name="Ensembl"/>
        </authorList>
    </citation>
    <scope>IDENTIFICATION</scope>
</reference>
<dbReference type="Proteomes" id="UP000265140">
    <property type="component" value="Chromosome 12"/>
</dbReference>
<comment type="subcellular location">
    <subcellularLocation>
        <location evidence="1">Mitochondrion</location>
    </subcellularLocation>
</comment>
<evidence type="ECO:0000313" key="6">
    <source>
        <dbReference type="Ensembl" id="ENSELUP00000022123.2"/>
    </source>
</evidence>
<dbReference type="InParanoid" id="A0A3P8Z103"/>
<dbReference type="GeneTree" id="ENSGT00390000012802"/>
<evidence type="ECO:0000256" key="2">
    <source>
        <dbReference type="ARBA" id="ARBA00023128"/>
    </source>
</evidence>
<dbReference type="Ensembl" id="ENSELUT00000042144.3">
    <property type="protein sequence ID" value="ENSELUP00000022123.2"/>
    <property type="gene ID" value="ENSELUG00000021118.3"/>
</dbReference>
<dbReference type="CDD" id="cd23699">
    <property type="entry name" value="At5g63150_CTD"/>
    <property type="match status" value="1"/>
</dbReference>
<evidence type="ECO:0000313" key="7">
    <source>
        <dbReference type="Proteomes" id="UP000265140"/>
    </source>
</evidence>
<dbReference type="PANTHER" id="PTHR32035">
    <property type="entry name" value="AURORA KINASE A-INTERACTING PROTEIN"/>
    <property type="match status" value="1"/>
</dbReference>
<keyword evidence="7" id="KW-1185">Reference proteome</keyword>
<dbReference type="Bgee" id="ENSELUG00000021118">
    <property type="expression patterns" value="Expressed in muscle tissue and 14 other cell types or tissues"/>
</dbReference>
<evidence type="ECO:0000256" key="3">
    <source>
        <dbReference type="ARBA" id="ARBA00035647"/>
    </source>
</evidence>
<comment type="similarity">
    <text evidence="3">Belongs to the mitochondrion-specific ribosomal protein mS38 family.</text>
</comment>
<feature type="domain" description="Ribosomal protein mS38 C-terminal" evidence="5">
    <location>
        <begin position="181"/>
        <end position="214"/>
    </location>
</feature>
<sequence length="259" mass="29868">MDRKLTSGVTLKNEGCANVSFTDVSSRAHLERQIDLFNPDDSTSIVDMFISRVAPHISRLCRVTGALQTCGLSLGESLQPVFPSCYSSLFGKPRLYSTAADNTQPPQRWVALEPELDEYLIPRKLSVSPLESWLSLRYSLPPLLEASLPIEEGDMILDTKVLPPLRVPLLEEGDDSVTPLSCKNVLEIRRRKMNRHKYKKLMKRTKFLRRRVLDGRRKKKQKRFEKDLERIWMRAGLKKAPEGWNTPKIFIKQYKSKRE</sequence>
<dbReference type="InterPro" id="IPR013177">
    <property type="entry name" value="Ribosomal_mS38_C"/>
</dbReference>
<dbReference type="Pfam" id="PF08213">
    <property type="entry name" value="COX24_C"/>
    <property type="match status" value="1"/>
</dbReference>
<dbReference type="STRING" id="8010.ENSELUP00000022123"/>
<protein>
    <recommendedName>
        <fullName evidence="4">Small ribosomal subunit protein mS38</fullName>
    </recommendedName>
</protein>
<reference evidence="6" key="2">
    <citation type="submission" date="2020-02" db="EMBL/GenBank/DDBJ databases">
        <title>Esox lucius (northern pike) genome, fEsoLuc1, primary haplotype.</title>
        <authorList>
            <person name="Myers G."/>
            <person name="Karagic N."/>
            <person name="Meyer A."/>
            <person name="Pippel M."/>
            <person name="Reichard M."/>
            <person name="Winkler S."/>
            <person name="Tracey A."/>
            <person name="Sims Y."/>
            <person name="Howe K."/>
            <person name="Rhie A."/>
            <person name="Formenti G."/>
            <person name="Durbin R."/>
            <person name="Fedrigo O."/>
            <person name="Jarvis E.D."/>
        </authorList>
    </citation>
    <scope>NUCLEOTIDE SEQUENCE [LARGE SCALE GENOMIC DNA]</scope>
</reference>
<evidence type="ECO:0000256" key="4">
    <source>
        <dbReference type="ARBA" id="ARBA00035682"/>
    </source>
</evidence>
<dbReference type="CTD" id="54998"/>
<reference evidence="6" key="3">
    <citation type="submission" date="2025-08" db="UniProtKB">
        <authorList>
            <consortium name="Ensembl"/>
        </authorList>
    </citation>
    <scope>IDENTIFICATION</scope>
</reference>
<evidence type="ECO:0000259" key="5">
    <source>
        <dbReference type="SMART" id="SM01155"/>
    </source>
</evidence>
<proteinExistence type="inferred from homology"/>
<reference evidence="7" key="1">
    <citation type="journal article" date="2014" name="PLoS ONE">
        <title>The genome and linkage map of the northern pike (Esox lucius): conserved synteny revealed between the salmonid sister group and the Neoteleostei.</title>
        <authorList>
            <person name="Rondeau E.B."/>
            <person name="Minkley D.R."/>
            <person name="Leong J.S."/>
            <person name="Messmer A.M."/>
            <person name="Jantzen J.R."/>
            <person name="von Schalburg K.R."/>
            <person name="Lemon C."/>
            <person name="Bird N.H."/>
            <person name="Koop B.F."/>
        </authorList>
    </citation>
    <scope>NUCLEOTIDE SEQUENCE</scope>
</reference>
<dbReference type="SMART" id="SM01155">
    <property type="entry name" value="DUF1713"/>
    <property type="match status" value="1"/>
</dbReference>
<dbReference type="KEGG" id="els:105022385"/>
<organism evidence="6 7">
    <name type="scientific">Esox lucius</name>
    <name type="common">Northern pike</name>
    <dbReference type="NCBI Taxonomy" id="8010"/>
    <lineage>
        <taxon>Eukaryota</taxon>
        <taxon>Metazoa</taxon>
        <taxon>Chordata</taxon>
        <taxon>Craniata</taxon>
        <taxon>Vertebrata</taxon>
        <taxon>Euteleostomi</taxon>
        <taxon>Actinopterygii</taxon>
        <taxon>Neopterygii</taxon>
        <taxon>Teleostei</taxon>
        <taxon>Protacanthopterygii</taxon>
        <taxon>Esociformes</taxon>
        <taxon>Esocidae</taxon>
        <taxon>Esox</taxon>
    </lineage>
</organism>
<dbReference type="AlphaFoldDB" id="A0A3P8Z103"/>
<dbReference type="PANTHER" id="PTHR32035:SF3">
    <property type="entry name" value="SMALL RIBOSOMAL SUBUNIT PROTEIN MS38"/>
    <property type="match status" value="1"/>
</dbReference>
<evidence type="ECO:0000256" key="1">
    <source>
        <dbReference type="ARBA" id="ARBA00004173"/>
    </source>
</evidence>
<keyword evidence="2" id="KW-0496">Mitochondrion</keyword>
<accession>A0A3P8Z103</accession>
<name>A0A3P8Z103_ESOLU</name>
<dbReference type="GeneID" id="105022385"/>